<sequence>MPSQLFNVLANKFRENTGFDHLLPRGRRACKLEIIRQFWALDKPSRSLILASAQQNPELEVDSMAGIPDPFDFQDPPNLIVSKRGIIVRTDFTDDNAWDSFCKAVSDSEIEGVKEMQAGQQAEEADGEDGDESSSEDEEAQAPDTAGSMPDDDVSTPASDNDTPSSFIIFSSPEHRSILEGASNLSLLRLFNDVNLVHAPPKPKDATEKPIQHVLVDRDGLQEAYEGRLLWVYDQASNRDQSVRAVSLQGQTYGSATADSWRARAPFIWELQLNVDAGTMRIDFNYDYDERARNFAVWG</sequence>
<dbReference type="STRING" id="1314777.A0A165A208"/>
<organism evidence="2 3">
    <name type="scientific">Sistotremastrum niveocremeum HHB9708</name>
    <dbReference type="NCBI Taxonomy" id="1314777"/>
    <lineage>
        <taxon>Eukaryota</taxon>
        <taxon>Fungi</taxon>
        <taxon>Dikarya</taxon>
        <taxon>Basidiomycota</taxon>
        <taxon>Agaricomycotina</taxon>
        <taxon>Agaricomycetes</taxon>
        <taxon>Sistotremastrales</taxon>
        <taxon>Sistotremastraceae</taxon>
        <taxon>Sertulicium</taxon>
        <taxon>Sertulicium niveocremeum</taxon>
    </lineage>
</organism>
<evidence type="ECO:0000313" key="3">
    <source>
        <dbReference type="Proteomes" id="UP000076722"/>
    </source>
</evidence>
<reference evidence="2 3" key="1">
    <citation type="journal article" date="2016" name="Mol. Biol. Evol.">
        <title>Comparative Genomics of Early-Diverging Mushroom-Forming Fungi Provides Insights into the Origins of Lignocellulose Decay Capabilities.</title>
        <authorList>
            <person name="Nagy L.G."/>
            <person name="Riley R."/>
            <person name="Tritt A."/>
            <person name="Adam C."/>
            <person name="Daum C."/>
            <person name="Floudas D."/>
            <person name="Sun H."/>
            <person name="Yadav J.S."/>
            <person name="Pangilinan J."/>
            <person name="Larsson K.H."/>
            <person name="Matsuura K."/>
            <person name="Barry K."/>
            <person name="Labutti K."/>
            <person name="Kuo R."/>
            <person name="Ohm R.A."/>
            <person name="Bhattacharya S.S."/>
            <person name="Shirouzu T."/>
            <person name="Yoshinaga Y."/>
            <person name="Martin F.M."/>
            <person name="Grigoriev I.V."/>
            <person name="Hibbett D.S."/>
        </authorList>
    </citation>
    <scope>NUCLEOTIDE SEQUENCE [LARGE SCALE GENOMIC DNA]</scope>
    <source>
        <strain evidence="2 3">HHB9708</strain>
    </source>
</reference>
<dbReference type="Proteomes" id="UP000076722">
    <property type="component" value="Unassembled WGS sequence"/>
</dbReference>
<gene>
    <name evidence="2" type="ORF">SISNIDRAFT_448585</name>
</gene>
<protein>
    <submittedName>
        <fullName evidence="2">Uncharacterized protein</fullName>
    </submittedName>
</protein>
<evidence type="ECO:0000313" key="2">
    <source>
        <dbReference type="EMBL" id="KZS98374.1"/>
    </source>
</evidence>
<name>A0A165A208_9AGAM</name>
<evidence type="ECO:0000256" key="1">
    <source>
        <dbReference type="SAM" id="MobiDB-lite"/>
    </source>
</evidence>
<proteinExistence type="predicted"/>
<keyword evidence="3" id="KW-1185">Reference proteome</keyword>
<accession>A0A165A208</accession>
<dbReference type="EMBL" id="KV419395">
    <property type="protein sequence ID" value="KZS98374.1"/>
    <property type="molecule type" value="Genomic_DNA"/>
</dbReference>
<feature type="region of interest" description="Disordered" evidence="1">
    <location>
        <begin position="114"/>
        <end position="167"/>
    </location>
</feature>
<feature type="compositionally biased region" description="Acidic residues" evidence="1">
    <location>
        <begin position="123"/>
        <end position="141"/>
    </location>
</feature>
<feature type="compositionally biased region" description="Polar residues" evidence="1">
    <location>
        <begin position="156"/>
        <end position="167"/>
    </location>
</feature>
<dbReference type="AlphaFoldDB" id="A0A165A208"/>
<dbReference type="OrthoDB" id="204784at2759"/>